<organism evidence="5 6">
    <name type="scientific">Cellulophaga tyrosinoxydans</name>
    <dbReference type="NCBI Taxonomy" id="504486"/>
    <lineage>
        <taxon>Bacteria</taxon>
        <taxon>Pseudomonadati</taxon>
        <taxon>Bacteroidota</taxon>
        <taxon>Flavobacteriia</taxon>
        <taxon>Flavobacteriales</taxon>
        <taxon>Flavobacteriaceae</taxon>
        <taxon>Cellulophaga</taxon>
    </lineage>
</organism>
<dbReference type="InterPro" id="IPR044993">
    <property type="entry name" value="BXL"/>
</dbReference>
<dbReference type="InterPro" id="IPR002772">
    <property type="entry name" value="Glyco_hydro_3_C"/>
</dbReference>
<dbReference type="GO" id="GO:0031222">
    <property type="term" value="P:arabinan catabolic process"/>
    <property type="evidence" value="ECO:0007669"/>
    <property type="project" value="TreeGrafter"/>
</dbReference>
<dbReference type="STRING" id="504486.SAMN05660703_3189"/>
<dbReference type="GO" id="GO:0045493">
    <property type="term" value="P:xylan catabolic process"/>
    <property type="evidence" value="ECO:0007669"/>
    <property type="project" value="InterPro"/>
</dbReference>
<name>A0A1W2CRX0_9FLAO</name>
<dbReference type="PANTHER" id="PTHR42721:SF3">
    <property type="entry name" value="BETA-D-XYLOSIDASE 5-RELATED"/>
    <property type="match status" value="1"/>
</dbReference>
<dbReference type="InterPro" id="IPR037524">
    <property type="entry name" value="PA14/GLEYA"/>
</dbReference>
<dbReference type="Pfam" id="PF07691">
    <property type="entry name" value="PA14"/>
    <property type="match status" value="1"/>
</dbReference>
<dbReference type="Pfam" id="PF14310">
    <property type="entry name" value="Fn3-like"/>
    <property type="match status" value="1"/>
</dbReference>
<keyword evidence="6" id="KW-1185">Reference proteome</keyword>
<dbReference type="SUPFAM" id="SSF52279">
    <property type="entry name" value="Beta-D-glucan exohydrolase, C-terminal domain"/>
    <property type="match status" value="1"/>
</dbReference>
<dbReference type="OrthoDB" id="9805821at2"/>
<dbReference type="Gene3D" id="2.60.40.10">
    <property type="entry name" value="Immunoglobulins"/>
    <property type="match status" value="1"/>
</dbReference>
<proteinExistence type="inferred from homology"/>
<dbReference type="InterPro" id="IPR011658">
    <property type="entry name" value="PA14_dom"/>
</dbReference>
<accession>A0A1W2CRX0</accession>
<dbReference type="SUPFAM" id="SSF56988">
    <property type="entry name" value="Anthrax protective antigen"/>
    <property type="match status" value="1"/>
</dbReference>
<evidence type="ECO:0000256" key="3">
    <source>
        <dbReference type="ARBA" id="ARBA00022801"/>
    </source>
</evidence>
<keyword evidence="3" id="KW-0378">Hydrolase</keyword>
<sequence length="893" mass="99946">MNFNIYNRPQFLIKLSKICLLTVVVFFISCKANKTNEQVAKFTAFKFNDTSLPIEERVRDLISQMTLSEKVSQMRYDAPEINRLGVPAYNWWNECLHGVARAGEATVFPQGIGMGATWNAPLIFEMGTAVSDEARAKHHKFISEGKRGIYQGLTFWTPNINIFRDPRWGRGQETYGEDPYLTSRIGVNYIKGLQGDDSKYLKVVATAKHYAVHSGPEKSRHEDNYQTSNKDLFETYLPAFEAAVKEAKVHSVMCAYNRFREEACCGSNLLLQKILRDDWSFDGYVVSDCWAINDFWEPGKHELVKTPAEASALAVSRGTDLNCGDCYDPNLKEAVLKKMVDEEKIDLALTRLMTARFKLGMFDSEADVIWSKIPYSVVASQEHYDLSEKIAKESMVLLKNQNNTLPLSKNIKSIAVIGPNANSKQALLGNYHGTPKNYNTPLKAIMDKLPNATINYALGSDIAIGWPTLNTIPSSVLKNGENKGLKAEYFKNTNWEGTPEFIRKDSVVDFIWTLKKPIDNLKTDDFSVKWTGQLVPNESGKYRIGLRASSAGKLYFDGDLKFEFKDDHEPKTKYFDIDLQSGIGHEIKIEYYNYHSDPQAQFVWAKMDQDLITPALEAAKKSEVVVMCLGLSPDIEGEEMPVLLEGFDKGDRSDITLPKTQIELMKKIQALGKPTILVLMNGSALAVNWAADNIPAILEAWYPGEFGGNAIADVLFGDYNPAGRLPVTFYKSVDDLPDFKNYNMENRTYKYFKGDPLFPFGHGLSYTSFAYTNLNIPDTLSINNDLEITVDVKNTGAVNGDEVVQLYVSHEGKVDAAIRTLVGFERIHLKAGETKKLSFSISPKQYALINNEGIAVLESGLLKVSIGGKQPSFKGVADTTTSDVLVKNLTLIN</sequence>
<dbReference type="InterPro" id="IPR036881">
    <property type="entry name" value="Glyco_hydro_3_C_sf"/>
</dbReference>
<evidence type="ECO:0000256" key="2">
    <source>
        <dbReference type="ARBA" id="ARBA00022729"/>
    </source>
</evidence>
<dbReference type="RefSeq" id="WP_084063156.1">
    <property type="nucleotide sequence ID" value="NZ_FWXO01000008.1"/>
</dbReference>
<evidence type="ECO:0000313" key="5">
    <source>
        <dbReference type="EMBL" id="SMC87989.1"/>
    </source>
</evidence>
<dbReference type="PRINTS" id="PR00133">
    <property type="entry name" value="GLHYDRLASE3"/>
</dbReference>
<dbReference type="EMBL" id="FWXO01000008">
    <property type="protein sequence ID" value="SMC87989.1"/>
    <property type="molecule type" value="Genomic_DNA"/>
</dbReference>
<dbReference type="SMART" id="SM01217">
    <property type="entry name" value="Fn3_like"/>
    <property type="match status" value="1"/>
</dbReference>
<dbReference type="SUPFAM" id="SSF51445">
    <property type="entry name" value="(Trans)glycosidases"/>
    <property type="match status" value="1"/>
</dbReference>
<dbReference type="PANTHER" id="PTHR42721">
    <property type="entry name" value="SUGAR HYDROLASE-RELATED"/>
    <property type="match status" value="1"/>
</dbReference>
<dbReference type="Pfam" id="PF01915">
    <property type="entry name" value="Glyco_hydro_3_C"/>
    <property type="match status" value="1"/>
</dbReference>
<dbReference type="InterPro" id="IPR017853">
    <property type="entry name" value="GH"/>
</dbReference>
<protein>
    <submittedName>
        <fullName evidence="5">Beta-glucosidase</fullName>
    </submittedName>
</protein>
<evidence type="ECO:0000259" key="4">
    <source>
        <dbReference type="PROSITE" id="PS51820"/>
    </source>
</evidence>
<reference evidence="5 6" key="1">
    <citation type="submission" date="2017-04" db="EMBL/GenBank/DDBJ databases">
        <authorList>
            <person name="Afonso C.L."/>
            <person name="Miller P.J."/>
            <person name="Scott M.A."/>
            <person name="Spackman E."/>
            <person name="Goraichik I."/>
            <person name="Dimitrov K.M."/>
            <person name="Suarez D.L."/>
            <person name="Swayne D.E."/>
        </authorList>
    </citation>
    <scope>NUCLEOTIDE SEQUENCE [LARGE SCALE GENOMIC DNA]</scope>
    <source>
        <strain evidence="5 6">DSM 21164</strain>
    </source>
</reference>
<dbReference type="Pfam" id="PF00933">
    <property type="entry name" value="Glyco_hydro_3"/>
    <property type="match status" value="1"/>
</dbReference>
<dbReference type="InterPro" id="IPR013783">
    <property type="entry name" value="Ig-like_fold"/>
</dbReference>
<dbReference type="SMART" id="SM00758">
    <property type="entry name" value="PA14"/>
    <property type="match status" value="1"/>
</dbReference>
<dbReference type="InterPro" id="IPR001764">
    <property type="entry name" value="Glyco_hydro_3_N"/>
</dbReference>
<comment type="similarity">
    <text evidence="1">Belongs to the glycosyl hydrolase 3 family.</text>
</comment>
<evidence type="ECO:0000313" key="6">
    <source>
        <dbReference type="Proteomes" id="UP000192360"/>
    </source>
</evidence>
<dbReference type="GO" id="GO:0046556">
    <property type="term" value="F:alpha-L-arabinofuranosidase activity"/>
    <property type="evidence" value="ECO:0007669"/>
    <property type="project" value="TreeGrafter"/>
</dbReference>
<dbReference type="AlphaFoldDB" id="A0A1W2CRX0"/>
<evidence type="ECO:0000256" key="1">
    <source>
        <dbReference type="ARBA" id="ARBA00005336"/>
    </source>
</evidence>
<dbReference type="Gene3D" id="3.40.50.1700">
    <property type="entry name" value="Glycoside hydrolase family 3 C-terminal domain"/>
    <property type="match status" value="2"/>
</dbReference>
<dbReference type="PROSITE" id="PS51820">
    <property type="entry name" value="PA14"/>
    <property type="match status" value="1"/>
</dbReference>
<dbReference type="GO" id="GO:0009044">
    <property type="term" value="F:xylan 1,4-beta-xylosidase activity"/>
    <property type="evidence" value="ECO:0007669"/>
    <property type="project" value="InterPro"/>
</dbReference>
<gene>
    <name evidence="5" type="ORF">SAMN05660703_3189</name>
</gene>
<dbReference type="InterPro" id="IPR026891">
    <property type="entry name" value="Fn3-like"/>
</dbReference>
<dbReference type="Proteomes" id="UP000192360">
    <property type="component" value="Unassembled WGS sequence"/>
</dbReference>
<keyword evidence="2" id="KW-0732">Signal</keyword>
<dbReference type="Gene3D" id="3.20.20.300">
    <property type="entry name" value="Glycoside hydrolase, family 3, N-terminal domain"/>
    <property type="match status" value="1"/>
</dbReference>
<dbReference type="InterPro" id="IPR036962">
    <property type="entry name" value="Glyco_hydro_3_N_sf"/>
</dbReference>
<feature type="domain" description="PA14" evidence="4">
    <location>
        <begin position="480"/>
        <end position="619"/>
    </location>
</feature>